<dbReference type="InterPro" id="IPR041588">
    <property type="entry name" value="Integrase_H2C2"/>
</dbReference>
<gene>
    <name evidence="5" type="ORF">JRO89_XS07G0195100</name>
</gene>
<dbReference type="Gene3D" id="2.40.50.40">
    <property type="match status" value="1"/>
</dbReference>
<proteinExistence type="predicted"/>
<feature type="region of interest" description="Disordered" evidence="1">
    <location>
        <begin position="29"/>
        <end position="51"/>
    </location>
</feature>
<keyword evidence="6" id="KW-1185">Reference proteome</keyword>
<evidence type="ECO:0000313" key="6">
    <source>
        <dbReference type="Proteomes" id="UP000827721"/>
    </source>
</evidence>
<dbReference type="CDD" id="cd00303">
    <property type="entry name" value="retropepsin_like"/>
    <property type="match status" value="1"/>
</dbReference>
<dbReference type="InterPro" id="IPR005162">
    <property type="entry name" value="Retrotrans_gag_dom"/>
</dbReference>
<accession>A0ABQ8HUC8</accession>
<feature type="compositionally biased region" description="Polar residues" evidence="1">
    <location>
        <begin position="29"/>
        <end position="46"/>
    </location>
</feature>
<feature type="domain" description="Integrase zinc-binding" evidence="4">
    <location>
        <begin position="337"/>
        <end position="375"/>
    </location>
</feature>
<comment type="caution">
    <text evidence="5">The sequence shown here is derived from an EMBL/GenBank/DDBJ whole genome shotgun (WGS) entry which is preliminary data.</text>
</comment>
<dbReference type="Proteomes" id="UP000827721">
    <property type="component" value="Unassembled WGS sequence"/>
</dbReference>
<feature type="domain" description="Chromo" evidence="2">
    <location>
        <begin position="399"/>
        <end position="440"/>
    </location>
</feature>
<dbReference type="InterPro" id="IPR023780">
    <property type="entry name" value="Chromo_domain"/>
</dbReference>
<evidence type="ECO:0000259" key="4">
    <source>
        <dbReference type="Pfam" id="PF17921"/>
    </source>
</evidence>
<evidence type="ECO:0000256" key="1">
    <source>
        <dbReference type="SAM" id="MobiDB-lite"/>
    </source>
</evidence>
<feature type="domain" description="Retrotransposon gag" evidence="3">
    <location>
        <begin position="57"/>
        <end position="141"/>
    </location>
</feature>
<evidence type="ECO:0000313" key="5">
    <source>
        <dbReference type="EMBL" id="KAH7567945.1"/>
    </source>
</evidence>
<dbReference type="SUPFAM" id="SSF54160">
    <property type="entry name" value="Chromo domain-like"/>
    <property type="match status" value="1"/>
</dbReference>
<protein>
    <recommendedName>
        <fullName evidence="7">Retrotransposon gag domain-containing protein</fullName>
    </recommendedName>
</protein>
<evidence type="ECO:0000259" key="3">
    <source>
        <dbReference type="Pfam" id="PF03732"/>
    </source>
</evidence>
<dbReference type="EMBL" id="JAFEMO010000007">
    <property type="protein sequence ID" value="KAH7567945.1"/>
    <property type="molecule type" value="Genomic_DNA"/>
</dbReference>
<organism evidence="5 6">
    <name type="scientific">Xanthoceras sorbifolium</name>
    <dbReference type="NCBI Taxonomy" id="99658"/>
    <lineage>
        <taxon>Eukaryota</taxon>
        <taxon>Viridiplantae</taxon>
        <taxon>Streptophyta</taxon>
        <taxon>Embryophyta</taxon>
        <taxon>Tracheophyta</taxon>
        <taxon>Spermatophyta</taxon>
        <taxon>Magnoliopsida</taxon>
        <taxon>eudicotyledons</taxon>
        <taxon>Gunneridae</taxon>
        <taxon>Pentapetalae</taxon>
        <taxon>rosids</taxon>
        <taxon>malvids</taxon>
        <taxon>Sapindales</taxon>
        <taxon>Sapindaceae</taxon>
        <taxon>Xanthoceroideae</taxon>
        <taxon>Xanthoceras</taxon>
    </lineage>
</organism>
<dbReference type="Pfam" id="PF03732">
    <property type="entry name" value="Retrotrans_gag"/>
    <property type="match status" value="1"/>
</dbReference>
<sequence>MVQILSSQSVTAKLQQLEITLSKTTEALLSKQQPSSSHETSFTVRSHNTREESREREANQWWRWLQRTHKDEGKEVTWEIFVEELWAQFGPTDCEDFNEALSKIKQTGSLRDYQKEFERLGNRVHSWTQKALVETFMGGLKIDIADVGTKCKENDLAVFVSIVMRDSDERFTPGHKCQGPKLLLLKGNSSDTDDDKGEGVTDLQDKDAPEISLYALTRWSTTRTMRAIAKVGPYELMVLIDSRSTHNFINDKVAGLLQLPVVPTKPFNVKIANGKPLTCHGRFENVQEAIKTEAVGHSYMLWIGKLASEKPGEPYIWRNGLVYYKNQVIIPPNSYIIPQLLQEFYDSPLGGHSSVLRTFKRLDQQFYWPSIHKYVGDNNISSTELPPIVDDGEIIVELKAILDTRWVKKGKNIIEESLVKWKKLPIEDATWETIQELWDRFHNLNLDDKVPLLEGSNDKSRRTTRVSIKNPKYMD</sequence>
<reference evidence="5 6" key="1">
    <citation type="submission" date="2021-02" db="EMBL/GenBank/DDBJ databases">
        <title>Plant Genome Project.</title>
        <authorList>
            <person name="Zhang R.-G."/>
        </authorList>
    </citation>
    <scope>NUCLEOTIDE SEQUENCE [LARGE SCALE GENOMIC DNA]</scope>
    <source>
        <tissue evidence="5">Leaves</tissue>
    </source>
</reference>
<dbReference type="Pfam" id="PF00385">
    <property type="entry name" value="Chromo"/>
    <property type="match status" value="1"/>
</dbReference>
<name>A0ABQ8HUC8_9ROSI</name>
<evidence type="ECO:0008006" key="7">
    <source>
        <dbReference type="Google" id="ProtNLM"/>
    </source>
</evidence>
<dbReference type="Gene3D" id="1.10.340.70">
    <property type="match status" value="1"/>
</dbReference>
<dbReference type="Pfam" id="PF17921">
    <property type="entry name" value="Integrase_H2C2"/>
    <property type="match status" value="1"/>
</dbReference>
<dbReference type="InterPro" id="IPR016197">
    <property type="entry name" value="Chromo-like_dom_sf"/>
</dbReference>
<evidence type="ECO:0000259" key="2">
    <source>
        <dbReference type="Pfam" id="PF00385"/>
    </source>
</evidence>